<dbReference type="Gene3D" id="3.40.50.720">
    <property type="entry name" value="NAD(P)-binding Rossmann-like Domain"/>
    <property type="match status" value="1"/>
</dbReference>
<dbReference type="Pfam" id="PF01370">
    <property type="entry name" value="Epimerase"/>
    <property type="match status" value="1"/>
</dbReference>
<dbReference type="Gene3D" id="3.90.25.10">
    <property type="entry name" value="UDP-galactose 4-epimerase, domain 1"/>
    <property type="match status" value="1"/>
</dbReference>
<sequence>MTSDPASGLDGESVLVTGGAGFVGSHLAAALADRCEVTVLDDCSTGDPANVPDGATLVRGDVRDPTDLGPAMRGVDVVFHQAALADVRASIRSPVEGHRRTASGTVKVLDAARREDARVVTASSAAVYGQPDTLPIRESDRKTPLTPYGIDKLAADQYTRRFADRYGMETVALRYFNVYGPGERSDRTGTDDVVGAFLDRARSDSVLPIDGDGTQTRDFVHVDDVVQANLRAATTDATGRAYNVGSGTGVSVREVAERVTRLVGSDSEVVHGNPREGDIKHSRAALGRARSRLGYEPTYDFEEGLATLVDRATVPS</sequence>
<dbReference type="RefSeq" id="WP_179911701.1">
    <property type="nucleotide sequence ID" value="NZ_CP058910.1"/>
</dbReference>
<reference evidence="2 3" key="1">
    <citation type="submission" date="2020-07" db="EMBL/GenBank/DDBJ databases">
        <title>Halosimplex pelagicum sp. nov. and Halosimplex rubrum sp. nov., isolated from salted brown alga Laminaria, and emended description of the genus Halosimplex.</title>
        <authorList>
            <person name="Cui H."/>
        </authorList>
    </citation>
    <scope>NUCLEOTIDE SEQUENCE [LARGE SCALE GENOMIC DNA]</scope>
    <source>
        <strain evidence="2 3">R27</strain>
    </source>
</reference>
<feature type="domain" description="NAD-dependent epimerase/dehydratase" evidence="1">
    <location>
        <begin position="14"/>
        <end position="245"/>
    </location>
</feature>
<dbReference type="PRINTS" id="PR01713">
    <property type="entry name" value="NUCEPIMERASE"/>
</dbReference>
<dbReference type="GeneID" id="56078380"/>
<evidence type="ECO:0000259" key="1">
    <source>
        <dbReference type="Pfam" id="PF01370"/>
    </source>
</evidence>
<evidence type="ECO:0000313" key="2">
    <source>
        <dbReference type="EMBL" id="QLH77783.1"/>
    </source>
</evidence>
<organism evidence="2 3">
    <name type="scientific">Halosimplex rubrum</name>
    <dbReference type="NCBI Taxonomy" id="869889"/>
    <lineage>
        <taxon>Archaea</taxon>
        <taxon>Methanobacteriati</taxon>
        <taxon>Methanobacteriota</taxon>
        <taxon>Stenosarchaea group</taxon>
        <taxon>Halobacteria</taxon>
        <taxon>Halobacteriales</taxon>
        <taxon>Haloarculaceae</taxon>
        <taxon>Halosimplex</taxon>
    </lineage>
</organism>
<dbReference type="Proteomes" id="UP000509667">
    <property type="component" value="Chromosome"/>
</dbReference>
<dbReference type="InterPro" id="IPR050177">
    <property type="entry name" value="Lipid_A_modif_metabolic_enz"/>
</dbReference>
<evidence type="ECO:0000313" key="3">
    <source>
        <dbReference type="Proteomes" id="UP000509667"/>
    </source>
</evidence>
<dbReference type="PANTHER" id="PTHR43245:SF13">
    <property type="entry name" value="UDP-D-APIOSE_UDP-D-XYLOSE SYNTHASE 2"/>
    <property type="match status" value="1"/>
</dbReference>
<dbReference type="AlphaFoldDB" id="A0A7D5P031"/>
<keyword evidence="3" id="KW-1185">Reference proteome</keyword>
<proteinExistence type="predicted"/>
<accession>A0A7D5P031</accession>
<name>A0A7D5P031_9EURY</name>
<dbReference type="SUPFAM" id="SSF51735">
    <property type="entry name" value="NAD(P)-binding Rossmann-fold domains"/>
    <property type="match status" value="1"/>
</dbReference>
<gene>
    <name evidence="2" type="ORF">HZS55_10915</name>
</gene>
<dbReference type="EMBL" id="CP058910">
    <property type="protein sequence ID" value="QLH77783.1"/>
    <property type="molecule type" value="Genomic_DNA"/>
</dbReference>
<dbReference type="InterPro" id="IPR036291">
    <property type="entry name" value="NAD(P)-bd_dom_sf"/>
</dbReference>
<dbReference type="PANTHER" id="PTHR43245">
    <property type="entry name" value="BIFUNCTIONAL POLYMYXIN RESISTANCE PROTEIN ARNA"/>
    <property type="match status" value="1"/>
</dbReference>
<protein>
    <submittedName>
        <fullName evidence="2">NAD-dependent epimerase/dehydratase family protein</fullName>
    </submittedName>
</protein>
<dbReference type="InterPro" id="IPR001509">
    <property type="entry name" value="Epimerase_deHydtase"/>
</dbReference>
<dbReference type="KEGG" id="hrr:HZS55_10915"/>
<dbReference type="OrthoDB" id="4907at2157"/>